<dbReference type="InterPro" id="IPR032388">
    <property type="entry name" value="FlgT_C"/>
</dbReference>
<dbReference type="InterPro" id="IPR038180">
    <property type="entry name" value="FlgT_N_sf"/>
</dbReference>
<dbReference type="InterPro" id="IPR038165">
    <property type="entry name" value="FlgT_C_sf"/>
</dbReference>
<sequence length="395" mass="43907">MQMFRYLIYIIVVLASIGNTLAQTVDAVGTAIIYNGDINDARYRATQQAIKQAVLQSSSRVSVKDILNNGQLNSDLKIRSAGRVQHAKIISETQKGDFLTVVARINVTADYMCSNGATNYYKKSVAITGFSLEHRQQASLGALGNISRELPKDFTDAINKQGFLRALAATNIALYPDSINAPSLTQSDNTLTDVVRIAQKLGTQYVVSGVIRDIAPLYIRRPNDPYASTDDKSEKQRDFVLDIYIYDGFSGALLFQKRYSEIGNWDISDHAKVGFGSAQFWTTHYGKVVKETLRESAIDTSEKLRCQPFMANIFRTEGKQIHIAAGSVSGVKAGDKFKVYRRYEIFDQDQKPETQLNNANISVTIKQVQPNFSIGELSVDAKILNVQPHDVVIAW</sequence>
<feature type="domain" description="Flagellar assembly protein T middle" evidence="3">
    <location>
        <begin position="115"/>
        <end position="274"/>
    </location>
</feature>
<evidence type="ECO:0000313" key="5">
    <source>
        <dbReference type="EMBL" id="SBS36511.1"/>
    </source>
</evidence>
<evidence type="ECO:0000259" key="2">
    <source>
        <dbReference type="Pfam" id="PF16538"/>
    </source>
</evidence>
<dbReference type="EMBL" id="FLOB01000013">
    <property type="protein sequence ID" value="SBS36511.1"/>
    <property type="molecule type" value="Genomic_DNA"/>
</dbReference>
<dbReference type="Pfam" id="PF16539">
    <property type="entry name" value="FlgT_M"/>
    <property type="match status" value="1"/>
</dbReference>
<name>A0A1A8TR52_9GAMM</name>
<keyword evidence="6" id="KW-1185">Reference proteome</keyword>
<feature type="chain" id="PRO_5008379231" description="Flagellar assembly protein T N-terminal domain-containing protein" evidence="1">
    <location>
        <begin position="23"/>
        <end position="395"/>
    </location>
</feature>
<dbReference type="Gene3D" id="2.40.10.410">
    <property type="entry name" value="FlgT, C-terminal domain"/>
    <property type="match status" value="1"/>
</dbReference>
<dbReference type="OrthoDB" id="8778507at2"/>
<feature type="domain" description="Flagellar assembly protein T N-terminal" evidence="4">
    <location>
        <begin position="24"/>
        <end position="108"/>
    </location>
</feature>
<organism evidence="5 6">
    <name type="scientific">Marinomonas spartinae</name>
    <dbReference type="NCBI Taxonomy" id="1792290"/>
    <lineage>
        <taxon>Bacteria</taxon>
        <taxon>Pseudomonadati</taxon>
        <taxon>Pseudomonadota</taxon>
        <taxon>Gammaproteobacteria</taxon>
        <taxon>Oceanospirillales</taxon>
        <taxon>Oceanospirillaceae</taxon>
        <taxon>Marinomonas</taxon>
    </lineage>
</organism>
<dbReference type="AlphaFoldDB" id="A0A1A8TR52"/>
<keyword evidence="1" id="KW-0732">Signal</keyword>
<gene>
    <name evidence="5" type="ORF">MSP8886_03731</name>
</gene>
<evidence type="ECO:0000259" key="3">
    <source>
        <dbReference type="Pfam" id="PF16539"/>
    </source>
</evidence>
<feature type="domain" description="Flagellar assembly protein T C-terminal" evidence="2">
    <location>
        <begin position="318"/>
        <end position="393"/>
    </location>
</feature>
<protein>
    <recommendedName>
        <fullName evidence="7">Flagellar assembly protein T N-terminal domain-containing protein</fullName>
    </recommendedName>
</protein>
<dbReference type="Pfam" id="PF16548">
    <property type="entry name" value="FlgT_N"/>
    <property type="match status" value="1"/>
</dbReference>
<evidence type="ECO:0000259" key="4">
    <source>
        <dbReference type="Pfam" id="PF16548"/>
    </source>
</evidence>
<dbReference type="Proteomes" id="UP000092544">
    <property type="component" value="Unassembled WGS sequence"/>
</dbReference>
<dbReference type="Pfam" id="PF16538">
    <property type="entry name" value="FlgT_C"/>
    <property type="match status" value="1"/>
</dbReference>
<reference evidence="5 6" key="1">
    <citation type="submission" date="2016-06" db="EMBL/GenBank/DDBJ databases">
        <authorList>
            <person name="Kjaerup R.B."/>
            <person name="Dalgaard T.S."/>
            <person name="Juul-Madsen H.R."/>
        </authorList>
    </citation>
    <scope>NUCLEOTIDE SEQUENCE [LARGE SCALE GENOMIC DNA]</scope>
    <source>
        <strain evidence="5 6">CECT 8886</strain>
    </source>
</reference>
<evidence type="ECO:0008006" key="7">
    <source>
        <dbReference type="Google" id="ProtNLM"/>
    </source>
</evidence>
<dbReference type="RefSeq" id="WP_067019345.1">
    <property type="nucleotide sequence ID" value="NZ_FLOE01000018.1"/>
</dbReference>
<accession>A0A1A8TR52</accession>
<proteinExistence type="predicted"/>
<dbReference type="InterPro" id="IPR032386">
    <property type="entry name" value="FlgT_M"/>
</dbReference>
<dbReference type="Gene3D" id="3.30.1660.40">
    <property type="entry name" value="FlgT, N-terminal domain"/>
    <property type="match status" value="1"/>
</dbReference>
<evidence type="ECO:0000256" key="1">
    <source>
        <dbReference type="SAM" id="SignalP"/>
    </source>
</evidence>
<dbReference type="InterPro" id="IPR032370">
    <property type="entry name" value="FlgT_N"/>
</dbReference>
<feature type="signal peptide" evidence="1">
    <location>
        <begin position="1"/>
        <end position="22"/>
    </location>
</feature>
<dbReference type="Gene3D" id="3.40.50.10610">
    <property type="entry name" value="ABC-type transport auxiliary lipoprotein component"/>
    <property type="match status" value="1"/>
</dbReference>
<dbReference type="STRING" id="1792290.MSP8886_03731"/>
<evidence type="ECO:0000313" key="6">
    <source>
        <dbReference type="Proteomes" id="UP000092544"/>
    </source>
</evidence>